<dbReference type="GO" id="GO:0000155">
    <property type="term" value="F:phosphorelay sensor kinase activity"/>
    <property type="evidence" value="ECO:0007669"/>
    <property type="project" value="TreeGrafter"/>
</dbReference>
<proteinExistence type="predicted"/>
<dbReference type="Gene3D" id="3.40.50.620">
    <property type="entry name" value="HUPs"/>
    <property type="match status" value="1"/>
</dbReference>
<accession>A0A514LJF7</accession>
<dbReference type="OrthoDB" id="9806130at2"/>
<dbReference type="KEGG" id="sale:EPH95_09755"/>
<dbReference type="PANTHER" id="PTHR45569">
    <property type="entry name" value="SENSOR PROTEIN KDPD"/>
    <property type="match status" value="1"/>
</dbReference>
<dbReference type="PANTHER" id="PTHR45569:SF1">
    <property type="entry name" value="SENSOR PROTEIN KDPD"/>
    <property type="match status" value="1"/>
</dbReference>
<reference evidence="2" key="1">
    <citation type="submission" date="2019-01" db="EMBL/GenBank/DDBJ databases">
        <title>Genomic analysis of Salicibibacter sp. NKC3-5.</title>
        <authorList>
            <person name="Oh Y.J."/>
        </authorList>
    </citation>
    <scope>NUCLEOTIDE SEQUENCE [LARGE SCALE GENOMIC DNA]</scope>
    <source>
        <strain evidence="2">NKC3-5</strain>
    </source>
</reference>
<dbReference type="Proteomes" id="UP000319756">
    <property type="component" value="Chromosome"/>
</dbReference>
<dbReference type="InterPro" id="IPR014729">
    <property type="entry name" value="Rossmann-like_a/b/a_fold"/>
</dbReference>
<gene>
    <name evidence="1" type="ORF">EPH95_09755</name>
</gene>
<dbReference type="RefSeq" id="WP_142089525.1">
    <property type="nucleotide sequence ID" value="NZ_CP035485.1"/>
</dbReference>
<dbReference type="InterPro" id="IPR052023">
    <property type="entry name" value="Histidine_kinase_KdpD"/>
</dbReference>
<evidence type="ECO:0000313" key="1">
    <source>
        <dbReference type="EMBL" id="QDI91431.1"/>
    </source>
</evidence>
<organism evidence="1 2">
    <name type="scientific">Salicibibacter halophilus</name>
    <dbReference type="NCBI Taxonomy" id="2502791"/>
    <lineage>
        <taxon>Bacteria</taxon>
        <taxon>Bacillati</taxon>
        <taxon>Bacillota</taxon>
        <taxon>Bacilli</taxon>
        <taxon>Bacillales</taxon>
        <taxon>Bacillaceae</taxon>
        <taxon>Salicibibacter</taxon>
    </lineage>
</organism>
<dbReference type="GO" id="GO:0005886">
    <property type="term" value="C:plasma membrane"/>
    <property type="evidence" value="ECO:0007669"/>
    <property type="project" value="TreeGrafter"/>
</dbReference>
<name>A0A514LJF7_9BACI</name>
<dbReference type="AlphaFoldDB" id="A0A514LJF7"/>
<protein>
    <submittedName>
        <fullName evidence="1">Universal stress protein UspA</fullName>
    </submittedName>
</protein>
<keyword evidence="2" id="KW-1185">Reference proteome</keyword>
<dbReference type="EMBL" id="CP035485">
    <property type="protein sequence ID" value="QDI91431.1"/>
    <property type="molecule type" value="Genomic_DNA"/>
</dbReference>
<dbReference type="SUPFAM" id="SSF52402">
    <property type="entry name" value="Adenine nucleotide alpha hydrolases-like"/>
    <property type="match status" value="1"/>
</dbReference>
<sequence length="215" mass="24553">MMDKERILVCINYGQQGERLIKRGASIAEKWNCPLFILVFDALSEEDYKNDKSVDMPIFQELADKYDGELIIKNSNAHNITKVITKTAKDVDATQIIIGQRTENIWTTLVGGSIIDILLEDVPGADLHVIPKSRADEPEDWDFERGVTAYLDQQPDGTYELSFNQDADTDYEGIFFKHLNTDFNNGIFALEQEKRIYEVRVKEGIVSKIVDIDEE</sequence>
<evidence type="ECO:0000313" key="2">
    <source>
        <dbReference type="Proteomes" id="UP000319756"/>
    </source>
</evidence>